<name>A0A0D1WIY1_EXOME</name>
<dbReference type="STRING" id="212818.A0A0D1WIY1"/>
<keyword evidence="4" id="KW-0376">Hydrogen peroxide</keyword>
<dbReference type="GO" id="GO:0046872">
    <property type="term" value="F:metal ion binding"/>
    <property type="evidence" value="ECO:0007669"/>
    <property type="project" value="UniProtKB-KW"/>
</dbReference>
<proteinExistence type="inferred from homology"/>
<keyword evidence="6" id="KW-0408">Iron</keyword>
<evidence type="ECO:0000256" key="3">
    <source>
        <dbReference type="ARBA" id="ARBA00022589"/>
    </source>
</evidence>
<evidence type="ECO:0000313" key="10">
    <source>
        <dbReference type="EMBL" id="KIV88835.1"/>
    </source>
</evidence>
<dbReference type="GO" id="GO:0005777">
    <property type="term" value="C:peroxisome"/>
    <property type="evidence" value="ECO:0007669"/>
    <property type="project" value="TreeGrafter"/>
</dbReference>
<dbReference type="Proteomes" id="UP000054302">
    <property type="component" value="Unassembled WGS sequence"/>
</dbReference>
<dbReference type="PROSITE" id="PS00438">
    <property type="entry name" value="CATALASE_2"/>
    <property type="match status" value="1"/>
</dbReference>
<feature type="active site" evidence="5">
    <location>
        <position position="155"/>
    </location>
</feature>
<dbReference type="InterPro" id="IPR002226">
    <property type="entry name" value="Catalase_haem_BS"/>
</dbReference>
<dbReference type="PROSITE" id="PS51402">
    <property type="entry name" value="CATALASE_3"/>
    <property type="match status" value="1"/>
</dbReference>
<evidence type="ECO:0000259" key="9">
    <source>
        <dbReference type="SMART" id="SM01060"/>
    </source>
</evidence>
<dbReference type="GO" id="GO:0004096">
    <property type="term" value="F:catalase activity"/>
    <property type="evidence" value="ECO:0007669"/>
    <property type="project" value="InterPro"/>
</dbReference>
<dbReference type="GO" id="GO:0042542">
    <property type="term" value="P:response to hydrogen peroxide"/>
    <property type="evidence" value="ECO:0007669"/>
    <property type="project" value="TreeGrafter"/>
</dbReference>
<keyword evidence="4" id="KW-0575">Peroxidase</keyword>
<dbReference type="InterPro" id="IPR011614">
    <property type="entry name" value="Catalase_core"/>
</dbReference>
<keyword evidence="11" id="KW-1185">Reference proteome</keyword>
<evidence type="ECO:0000256" key="2">
    <source>
        <dbReference type="ARBA" id="ARBA00005329"/>
    </source>
</evidence>
<dbReference type="InterPro" id="IPR024708">
    <property type="entry name" value="Catalase_AS"/>
</dbReference>
<dbReference type="GO" id="GO:0009820">
    <property type="term" value="P:alkaloid metabolic process"/>
    <property type="evidence" value="ECO:0007669"/>
    <property type="project" value="UniProtKB-KW"/>
</dbReference>
<dbReference type="InterPro" id="IPR024711">
    <property type="entry name" value="Catalase_clade1/3"/>
</dbReference>
<evidence type="ECO:0000256" key="6">
    <source>
        <dbReference type="PIRSR" id="PIRSR038928-2"/>
    </source>
</evidence>
<dbReference type="Pfam" id="PF00199">
    <property type="entry name" value="Catalase"/>
    <property type="match status" value="1"/>
</dbReference>
<evidence type="ECO:0000313" key="11">
    <source>
        <dbReference type="Proteomes" id="UP000054302"/>
    </source>
</evidence>
<evidence type="ECO:0000256" key="4">
    <source>
        <dbReference type="ARBA" id="ARBA00023324"/>
    </source>
</evidence>
<dbReference type="SMART" id="SM01060">
    <property type="entry name" value="Catalase"/>
    <property type="match status" value="1"/>
</dbReference>
<dbReference type="GO" id="GO:0020037">
    <property type="term" value="F:heme binding"/>
    <property type="evidence" value="ECO:0007669"/>
    <property type="project" value="InterPro"/>
</dbReference>
<reference evidence="10 11" key="1">
    <citation type="submission" date="2015-01" db="EMBL/GenBank/DDBJ databases">
        <title>The Genome Sequence of Exophiala mesophila CBS40295.</title>
        <authorList>
            <consortium name="The Broad Institute Genomics Platform"/>
            <person name="Cuomo C."/>
            <person name="de Hoog S."/>
            <person name="Gorbushina A."/>
            <person name="Stielow B."/>
            <person name="Teixiera M."/>
            <person name="Abouelleil A."/>
            <person name="Chapman S.B."/>
            <person name="Priest M."/>
            <person name="Young S.K."/>
            <person name="Wortman J."/>
            <person name="Nusbaum C."/>
            <person name="Birren B."/>
        </authorList>
    </citation>
    <scope>NUCLEOTIDE SEQUENCE [LARGE SCALE GENOMIC DNA]</scope>
    <source>
        <strain evidence="10 11">CBS 40295</strain>
    </source>
</reference>
<sequence length="540" mass="60293">MKAFISPTAIHKTVTSDTYFSITMGSAGQYYTLDNGVPLPRNDTVDQLLTGSGGGYVLLTSTQLLENLAHFSRERIPERVVHAKASAARGFYEVTDDVSDITDADFLNGIGKKTEVLMRIPTTGPEKGSADTVRDFRGFAIKFKTNEGNQDWVFNNQPVFFVRDPVKFPSLNRSHKRHPGTNSTNADMFWDFHVNNQESVHALMFLFGDRGLPASVRTLNGYSGNTYKFTKDNGSSYVYVRVHFISNQGIHWFTNAEGAKYAGTEPDKHMLDLQDAINRGDYPSWDLHVQVIRPEEIDKAPVNIFDMTKVWPKKQFPLRKLGRVTLNKNPDNWFAEVEQAAFSPSNMVPGIAPSPDPMLQARMFAYPDAQRYRLGVNYQYLPTNAPKSQVYCPIERDGRMNFTGNYGKDPNYIGTTLNPVHFLEKLGPNNLNDKQSQAPPPQKQLSGANANSLDHVQVTTPSPIFTVVTDKDFEQATALWRLMEKQDGAHDRFVGNAAAHIADVTIPDLRERAYGMDGISLSLPLPLCDPPHDSATPLTA</sequence>
<accession>A0A0D1WIY1</accession>
<dbReference type="OMA" id="PNSYGRW"/>
<keyword evidence="3" id="KW-0017">Alkaloid metabolism</keyword>
<dbReference type="HOGENOM" id="CLU_010645_2_0_1"/>
<dbReference type="PROSITE" id="PS00437">
    <property type="entry name" value="CATALASE_1"/>
    <property type="match status" value="1"/>
</dbReference>
<dbReference type="VEuPathDB" id="FungiDB:PV10_08473"/>
<dbReference type="SUPFAM" id="SSF56634">
    <property type="entry name" value="Heme-dependent catalase-like"/>
    <property type="match status" value="1"/>
</dbReference>
<evidence type="ECO:0000256" key="8">
    <source>
        <dbReference type="SAM" id="MobiDB-lite"/>
    </source>
</evidence>
<dbReference type="OrthoDB" id="6880011at2759"/>
<dbReference type="EMBL" id="KN847525">
    <property type="protein sequence ID" value="KIV88835.1"/>
    <property type="molecule type" value="Genomic_DNA"/>
</dbReference>
<dbReference type="AlphaFoldDB" id="A0A0D1WIY1"/>
<organism evidence="10 11">
    <name type="scientific">Exophiala mesophila</name>
    <name type="common">Black yeast-like fungus</name>
    <dbReference type="NCBI Taxonomy" id="212818"/>
    <lineage>
        <taxon>Eukaryota</taxon>
        <taxon>Fungi</taxon>
        <taxon>Dikarya</taxon>
        <taxon>Ascomycota</taxon>
        <taxon>Pezizomycotina</taxon>
        <taxon>Eurotiomycetes</taxon>
        <taxon>Chaetothyriomycetidae</taxon>
        <taxon>Chaetothyriales</taxon>
        <taxon>Herpotrichiellaceae</taxon>
        <taxon>Exophiala</taxon>
    </lineage>
</organism>
<comment type="pathway">
    <text evidence="1">Alkaloid biosynthesis.</text>
</comment>
<feature type="domain" description="Catalase core" evidence="9">
    <location>
        <begin position="32"/>
        <end position="421"/>
    </location>
</feature>
<dbReference type="InterPro" id="IPR018028">
    <property type="entry name" value="Catalase"/>
</dbReference>
<evidence type="ECO:0000256" key="5">
    <source>
        <dbReference type="PIRSR" id="PIRSR038928-1"/>
    </source>
</evidence>
<keyword evidence="6" id="KW-0479">Metal-binding</keyword>
<dbReference type="PANTHER" id="PTHR11465">
    <property type="entry name" value="CATALASE"/>
    <property type="match status" value="1"/>
</dbReference>
<evidence type="ECO:0000256" key="1">
    <source>
        <dbReference type="ARBA" id="ARBA00004913"/>
    </source>
</evidence>
<comment type="cofactor">
    <cofactor evidence="6">
        <name>heme</name>
        <dbReference type="ChEBI" id="CHEBI:30413"/>
    </cofactor>
</comment>
<dbReference type="GO" id="GO:0042744">
    <property type="term" value="P:hydrogen peroxide catabolic process"/>
    <property type="evidence" value="ECO:0007669"/>
    <property type="project" value="UniProtKB-KW"/>
</dbReference>
<feature type="binding site" description="axial binding residue" evidence="6">
    <location>
        <position position="366"/>
    </location>
    <ligand>
        <name>heme</name>
        <dbReference type="ChEBI" id="CHEBI:30413"/>
    </ligand>
    <ligandPart>
        <name>Fe</name>
        <dbReference type="ChEBI" id="CHEBI:18248"/>
    </ligandPart>
</feature>
<comment type="similarity">
    <text evidence="2">Belongs to the catalase family.</text>
</comment>
<feature type="compositionally biased region" description="Polar residues" evidence="8">
    <location>
        <begin position="429"/>
        <end position="448"/>
    </location>
</feature>
<feature type="active site" evidence="5">
    <location>
        <position position="82"/>
    </location>
</feature>
<comment type="function">
    <text evidence="7">Catalyzes the degradation of hydrogen peroxide (H(2)O(2)) generated by peroxisomal oxidases to water and oxygen, thereby protecting cells from the toxic effects of hydrogen peroxide.</text>
</comment>
<feature type="region of interest" description="Disordered" evidence="8">
    <location>
        <begin position="425"/>
        <end position="448"/>
    </location>
</feature>
<dbReference type="GO" id="GO:0005739">
    <property type="term" value="C:mitochondrion"/>
    <property type="evidence" value="ECO:0007669"/>
    <property type="project" value="TreeGrafter"/>
</dbReference>
<dbReference type="PANTHER" id="PTHR11465:SF26">
    <property type="entry name" value="CATALASE 2"/>
    <property type="match status" value="1"/>
</dbReference>
<dbReference type="PIRSF" id="PIRSF038928">
    <property type="entry name" value="Catalase_clade1-3"/>
    <property type="match status" value="1"/>
</dbReference>
<dbReference type="GeneID" id="27326318"/>
<dbReference type="PRINTS" id="PR00067">
    <property type="entry name" value="CATALASE"/>
</dbReference>
<keyword evidence="6" id="KW-0349">Heme</keyword>
<keyword evidence="4" id="KW-0560">Oxidoreductase</keyword>
<evidence type="ECO:0000256" key="7">
    <source>
        <dbReference type="RuleBase" id="RU004142"/>
    </source>
</evidence>
<dbReference type="Gene3D" id="2.40.180.10">
    <property type="entry name" value="Catalase core domain"/>
    <property type="match status" value="1"/>
</dbReference>
<dbReference type="InterPro" id="IPR020835">
    <property type="entry name" value="Catalase_sf"/>
</dbReference>
<gene>
    <name evidence="10" type="ORF">PV10_08473</name>
</gene>
<protein>
    <recommendedName>
        <fullName evidence="9">Catalase core domain-containing protein</fullName>
    </recommendedName>
</protein>
<dbReference type="RefSeq" id="XP_016220409.1">
    <property type="nucleotide sequence ID" value="XM_016373498.1"/>
</dbReference>